<evidence type="ECO:0000313" key="2">
    <source>
        <dbReference type="Proteomes" id="UP000663722"/>
    </source>
</evidence>
<dbReference type="AlphaFoldDB" id="A0A975BPU9"/>
<protein>
    <submittedName>
        <fullName evidence="1">Uncharacterized protein</fullName>
    </submittedName>
</protein>
<keyword evidence="2" id="KW-1185">Reference proteome</keyword>
<sequence>MSVDRKFLDIRIFFEPMKTVKFYSINDFILLINKIPVVSQAE</sequence>
<gene>
    <name evidence="1" type="ORF">dnm_057160</name>
</gene>
<dbReference type="EMBL" id="CP061800">
    <property type="protein sequence ID" value="QTA89659.1"/>
    <property type="molecule type" value="Genomic_DNA"/>
</dbReference>
<proteinExistence type="predicted"/>
<evidence type="ECO:0000313" key="1">
    <source>
        <dbReference type="EMBL" id="QTA89659.1"/>
    </source>
</evidence>
<dbReference type="KEGG" id="dmm:dnm_057160"/>
<organism evidence="1 2">
    <name type="scientific">Desulfonema magnum</name>
    <dbReference type="NCBI Taxonomy" id="45655"/>
    <lineage>
        <taxon>Bacteria</taxon>
        <taxon>Pseudomonadati</taxon>
        <taxon>Thermodesulfobacteriota</taxon>
        <taxon>Desulfobacteria</taxon>
        <taxon>Desulfobacterales</taxon>
        <taxon>Desulfococcaceae</taxon>
        <taxon>Desulfonema</taxon>
    </lineage>
</organism>
<accession>A0A975BPU9</accession>
<reference evidence="1" key="1">
    <citation type="journal article" date="2021" name="Microb. Physiol.">
        <title>Proteogenomic Insights into the Physiology of Marine, Sulfate-Reducing, Filamentous Desulfonema limicola and Desulfonema magnum.</title>
        <authorList>
            <person name="Schnaars V."/>
            <person name="Wohlbrand L."/>
            <person name="Scheve S."/>
            <person name="Hinrichs C."/>
            <person name="Reinhardt R."/>
            <person name="Rabus R."/>
        </authorList>
    </citation>
    <scope>NUCLEOTIDE SEQUENCE</scope>
    <source>
        <strain evidence="1">4be13</strain>
    </source>
</reference>
<dbReference type="Proteomes" id="UP000663722">
    <property type="component" value="Chromosome"/>
</dbReference>
<name>A0A975BPU9_9BACT</name>